<accession>A0A1T4Q8M5</accession>
<name>A0A1T4Q8M5_9FIRM</name>
<sequence length="195" mass="21680">MVSPRLQQIFNKALEVFAEKGYAGAVMDEIAARAQVAKGTLYYHFDSKEDLFAKLIRNGLQPLLSAGQQALNHPSPQDIYSLIKVQVNFFAHNKLFCQVLLTEVWGASELQYQFRSQLSDFISLWAESLRKGQQAGFILPELDCETAAAACFGAVSIACLHWILKPNTPSFPINHLENICHQLIISGLTNNKAGQ</sequence>
<evidence type="ECO:0000313" key="6">
    <source>
        <dbReference type="EMBL" id="SKA00122.1"/>
    </source>
</evidence>
<proteinExistence type="predicted"/>
<dbReference type="InterPro" id="IPR001647">
    <property type="entry name" value="HTH_TetR"/>
</dbReference>
<dbReference type="Gene3D" id="1.10.357.10">
    <property type="entry name" value="Tetracycline Repressor, domain 2"/>
    <property type="match status" value="1"/>
</dbReference>
<keyword evidence="2 4" id="KW-0238">DNA-binding</keyword>
<dbReference type="InterPro" id="IPR050109">
    <property type="entry name" value="HTH-type_TetR-like_transc_reg"/>
</dbReference>
<dbReference type="InterPro" id="IPR013570">
    <property type="entry name" value="Tscrpt_reg_YsiA_C"/>
</dbReference>
<dbReference type="Pfam" id="PF00440">
    <property type="entry name" value="TetR_N"/>
    <property type="match status" value="1"/>
</dbReference>
<organism evidence="6 7">
    <name type="scientific">Carboxydocella sporoproducens DSM 16521</name>
    <dbReference type="NCBI Taxonomy" id="1121270"/>
    <lineage>
        <taxon>Bacteria</taxon>
        <taxon>Bacillati</taxon>
        <taxon>Bacillota</taxon>
        <taxon>Clostridia</taxon>
        <taxon>Eubacteriales</taxon>
        <taxon>Clostridiales Family XVI. Incertae Sedis</taxon>
        <taxon>Carboxydocella</taxon>
    </lineage>
</organism>
<keyword evidence="7" id="KW-1185">Reference proteome</keyword>
<evidence type="ECO:0000256" key="1">
    <source>
        <dbReference type="ARBA" id="ARBA00023015"/>
    </source>
</evidence>
<dbReference type="FunFam" id="1.10.10.60:FF:000141">
    <property type="entry name" value="TetR family transcriptional regulator"/>
    <property type="match status" value="1"/>
</dbReference>
<dbReference type="PRINTS" id="PR00455">
    <property type="entry name" value="HTHTETR"/>
</dbReference>
<feature type="DNA-binding region" description="H-T-H motif" evidence="4">
    <location>
        <begin position="26"/>
        <end position="45"/>
    </location>
</feature>
<dbReference type="InterPro" id="IPR036271">
    <property type="entry name" value="Tet_transcr_reg_TetR-rel_C_sf"/>
</dbReference>
<dbReference type="Gene3D" id="1.10.10.60">
    <property type="entry name" value="Homeodomain-like"/>
    <property type="match status" value="1"/>
</dbReference>
<dbReference type="PANTHER" id="PTHR30328:SF54">
    <property type="entry name" value="HTH-TYPE TRANSCRIPTIONAL REPRESSOR SCO4008"/>
    <property type="match status" value="1"/>
</dbReference>
<evidence type="ECO:0000313" key="7">
    <source>
        <dbReference type="Proteomes" id="UP000189933"/>
    </source>
</evidence>
<dbReference type="Pfam" id="PF08359">
    <property type="entry name" value="TetR_C_4"/>
    <property type="match status" value="1"/>
</dbReference>
<reference evidence="7" key="1">
    <citation type="submission" date="2017-02" db="EMBL/GenBank/DDBJ databases">
        <authorList>
            <person name="Varghese N."/>
            <person name="Submissions S."/>
        </authorList>
    </citation>
    <scope>NUCLEOTIDE SEQUENCE [LARGE SCALE GENOMIC DNA]</scope>
    <source>
        <strain evidence="7">DSM 16521</strain>
    </source>
</reference>
<gene>
    <name evidence="6" type="ORF">SAMN02745885_01578</name>
</gene>
<feature type="domain" description="HTH tetR-type" evidence="5">
    <location>
        <begin position="3"/>
        <end position="63"/>
    </location>
</feature>
<dbReference type="PROSITE" id="PS50977">
    <property type="entry name" value="HTH_TETR_2"/>
    <property type="match status" value="1"/>
</dbReference>
<dbReference type="PANTHER" id="PTHR30328">
    <property type="entry name" value="TRANSCRIPTIONAL REPRESSOR"/>
    <property type="match status" value="1"/>
</dbReference>
<dbReference type="InterPro" id="IPR009057">
    <property type="entry name" value="Homeodomain-like_sf"/>
</dbReference>
<dbReference type="GO" id="GO:0045892">
    <property type="term" value="P:negative regulation of DNA-templated transcription"/>
    <property type="evidence" value="ECO:0007669"/>
    <property type="project" value="UniProtKB-ARBA"/>
</dbReference>
<dbReference type="Proteomes" id="UP000189933">
    <property type="component" value="Unassembled WGS sequence"/>
</dbReference>
<dbReference type="AlphaFoldDB" id="A0A1T4Q8M5"/>
<evidence type="ECO:0000256" key="3">
    <source>
        <dbReference type="ARBA" id="ARBA00023163"/>
    </source>
</evidence>
<dbReference type="SUPFAM" id="SSF46689">
    <property type="entry name" value="Homeodomain-like"/>
    <property type="match status" value="1"/>
</dbReference>
<evidence type="ECO:0000256" key="4">
    <source>
        <dbReference type="PROSITE-ProRule" id="PRU00335"/>
    </source>
</evidence>
<keyword evidence="1" id="KW-0805">Transcription regulation</keyword>
<dbReference type="OrthoDB" id="9785164at2"/>
<dbReference type="EMBL" id="FUXM01000017">
    <property type="protein sequence ID" value="SKA00122.1"/>
    <property type="molecule type" value="Genomic_DNA"/>
</dbReference>
<evidence type="ECO:0000259" key="5">
    <source>
        <dbReference type="PROSITE" id="PS50977"/>
    </source>
</evidence>
<evidence type="ECO:0000256" key="2">
    <source>
        <dbReference type="ARBA" id="ARBA00023125"/>
    </source>
</evidence>
<protein>
    <submittedName>
        <fullName evidence="6">Transcriptional regulator, TetR family</fullName>
    </submittedName>
</protein>
<dbReference type="GO" id="GO:0003677">
    <property type="term" value="F:DNA binding"/>
    <property type="evidence" value="ECO:0007669"/>
    <property type="project" value="UniProtKB-UniRule"/>
</dbReference>
<dbReference type="RefSeq" id="WP_078665637.1">
    <property type="nucleotide sequence ID" value="NZ_FUXM01000017.1"/>
</dbReference>
<dbReference type="SUPFAM" id="SSF48498">
    <property type="entry name" value="Tetracyclin repressor-like, C-terminal domain"/>
    <property type="match status" value="1"/>
</dbReference>
<keyword evidence="3" id="KW-0804">Transcription</keyword>